<dbReference type="Proteomes" id="UP000182987">
    <property type="component" value="Chromosome"/>
</dbReference>
<comment type="cofactor">
    <cofactor evidence="1">
        <name>heme b</name>
        <dbReference type="ChEBI" id="CHEBI:60344"/>
    </cofactor>
</comment>
<evidence type="ECO:0000256" key="7">
    <source>
        <dbReference type="ARBA" id="ARBA00022723"/>
    </source>
</evidence>
<keyword evidence="11" id="KW-0472">Membrane</keyword>
<keyword evidence="5" id="KW-0349">Heme</keyword>
<dbReference type="PANTHER" id="PTHR30529">
    <property type="entry name" value="CYTOCHROME B561"/>
    <property type="match status" value="1"/>
</dbReference>
<dbReference type="AlphaFoldDB" id="A0A0G9HG40"/>
<evidence type="ECO:0000256" key="1">
    <source>
        <dbReference type="ARBA" id="ARBA00001970"/>
    </source>
</evidence>
<evidence type="ECO:0000313" key="13">
    <source>
        <dbReference type="EMBL" id="APG03134.1"/>
    </source>
</evidence>
<dbReference type="PANTHER" id="PTHR30529:SF3">
    <property type="entry name" value="CYTOCHROME B561 HOMOLOG 1"/>
    <property type="match status" value="1"/>
</dbReference>
<dbReference type="GO" id="GO:0005886">
    <property type="term" value="C:plasma membrane"/>
    <property type="evidence" value="ECO:0007669"/>
    <property type="project" value="UniProtKB-SubCell"/>
</dbReference>
<dbReference type="Pfam" id="PF01292">
    <property type="entry name" value="Ni_hydr_CYTB"/>
    <property type="match status" value="1"/>
</dbReference>
<keyword evidence="3" id="KW-0813">Transport</keyword>
<dbReference type="Gene3D" id="1.20.950.20">
    <property type="entry name" value="Transmembrane di-heme cytochromes, Chain C"/>
    <property type="match status" value="1"/>
</dbReference>
<dbReference type="SUPFAM" id="SSF81342">
    <property type="entry name" value="Transmembrane di-heme cytochromes"/>
    <property type="match status" value="1"/>
</dbReference>
<evidence type="ECO:0000256" key="10">
    <source>
        <dbReference type="ARBA" id="ARBA00023004"/>
    </source>
</evidence>
<evidence type="ECO:0000256" key="4">
    <source>
        <dbReference type="ARBA" id="ARBA00022475"/>
    </source>
</evidence>
<gene>
    <name evidence="13" type="ORF">BJI69_03920</name>
</gene>
<keyword evidence="14" id="KW-1185">Reference proteome</keyword>
<evidence type="ECO:0000256" key="8">
    <source>
        <dbReference type="ARBA" id="ARBA00022982"/>
    </source>
</evidence>
<dbReference type="GO" id="GO:0022904">
    <property type="term" value="P:respiratory electron transport chain"/>
    <property type="evidence" value="ECO:0007669"/>
    <property type="project" value="InterPro"/>
</dbReference>
<evidence type="ECO:0000256" key="9">
    <source>
        <dbReference type="ARBA" id="ARBA00022989"/>
    </source>
</evidence>
<sequence>MRILHWLTVICVVLAAAFILTRDQLDGRAVRLWLLEGHRHFGLFVLALFVIRVVVRMRVGKLPPAGDAPWPMRVAAGLTHIALYALLVTLPLLGWALSSAEGKPVHLFGATLPNFVAADEDLADSLQAWHLDAAWVLLGLVCLHIAAALWHHFVMRDGVLRRMWPKRRRRST</sequence>
<keyword evidence="7" id="KW-0479">Metal-binding</keyword>
<comment type="similarity">
    <text evidence="12">Belongs to the cytochrome b561 family.</text>
</comment>
<dbReference type="GO" id="GO:0020037">
    <property type="term" value="F:heme binding"/>
    <property type="evidence" value="ECO:0007669"/>
    <property type="project" value="TreeGrafter"/>
</dbReference>
<accession>A0A0G9HG40</accession>
<dbReference type="EMBL" id="CP017480">
    <property type="protein sequence ID" value="APG03134.1"/>
    <property type="molecule type" value="Genomic_DNA"/>
</dbReference>
<dbReference type="GO" id="GO:0009055">
    <property type="term" value="F:electron transfer activity"/>
    <property type="evidence" value="ECO:0007669"/>
    <property type="project" value="InterPro"/>
</dbReference>
<keyword evidence="6" id="KW-0812">Transmembrane</keyword>
<evidence type="ECO:0000313" key="14">
    <source>
        <dbReference type="Proteomes" id="UP000182987"/>
    </source>
</evidence>
<dbReference type="GO" id="GO:0046872">
    <property type="term" value="F:metal ion binding"/>
    <property type="evidence" value="ECO:0007669"/>
    <property type="project" value="UniProtKB-KW"/>
</dbReference>
<evidence type="ECO:0000256" key="6">
    <source>
        <dbReference type="ARBA" id="ARBA00022692"/>
    </source>
</evidence>
<keyword evidence="8" id="KW-0249">Electron transport</keyword>
<dbReference type="InterPro" id="IPR016174">
    <property type="entry name" value="Di-haem_cyt_TM"/>
</dbReference>
<evidence type="ECO:0000256" key="2">
    <source>
        <dbReference type="ARBA" id="ARBA00004651"/>
    </source>
</evidence>
<keyword evidence="4" id="KW-1003">Cell membrane</keyword>
<dbReference type="STRING" id="1440763.BJI69_03920"/>
<evidence type="ECO:0000256" key="12">
    <source>
        <dbReference type="ARBA" id="ARBA00037975"/>
    </source>
</evidence>
<evidence type="ECO:0000256" key="11">
    <source>
        <dbReference type="ARBA" id="ARBA00023136"/>
    </source>
</evidence>
<keyword evidence="9" id="KW-1133">Transmembrane helix</keyword>
<name>A0A0G9HG40_9GAMM</name>
<dbReference type="KEGG" id="lrz:BJI69_03920"/>
<dbReference type="InterPro" id="IPR052168">
    <property type="entry name" value="Cytochrome_b561_oxidase"/>
</dbReference>
<evidence type="ECO:0000256" key="3">
    <source>
        <dbReference type="ARBA" id="ARBA00022448"/>
    </source>
</evidence>
<proteinExistence type="inferred from homology"/>
<protein>
    <submittedName>
        <fullName evidence="13">Cytochrome-c oxidase</fullName>
    </submittedName>
</protein>
<reference evidence="14" key="1">
    <citation type="submission" date="2016-09" db="EMBL/GenBank/DDBJ databases">
        <authorList>
            <person name="Lysoe E."/>
        </authorList>
    </citation>
    <scope>NUCLEOTIDE SEQUENCE [LARGE SCALE GENOMIC DNA]</scope>
    <source>
        <strain evidence="14">LJ96T</strain>
    </source>
</reference>
<keyword evidence="10" id="KW-0408">Iron</keyword>
<dbReference type="PATRIC" id="fig|1440763.5.peg.2439"/>
<comment type="subcellular location">
    <subcellularLocation>
        <location evidence="2">Cell membrane</location>
        <topology evidence="2">Multi-pass membrane protein</topology>
    </subcellularLocation>
</comment>
<dbReference type="InterPro" id="IPR011577">
    <property type="entry name" value="Cyt_b561_bac/Ni-Hgenase"/>
</dbReference>
<dbReference type="RefSeq" id="WP_046968146.1">
    <property type="nucleotide sequence ID" value="NZ_CP017480.1"/>
</dbReference>
<evidence type="ECO:0000256" key="5">
    <source>
        <dbReference type="ARBA" id="ARBA00022617"/>
    </source>
</evidence>
<dbReference type="OrthoDB" id="8589936at2"/>
<organism evidence="13 14">
    <name type="scientific">Luteibacter rhizovicinus DSM 16549</name>
    <dbReference type="NCBI Taxonomy" id="1440763"/>
    <lineage>
        <taxon>Bacteria</taxon>
        <taxon>Pseudomonadati</taxon>
        <taxon>Pseudomonadota</taxon>
        <taxon>Gammaproteobacteria</taxon>
        <taxon>Lysobacterales</taxon>
        <taxon>Rhodanobacteraceae</taxon>
        <taxon>Luteibacter</taxon>
    </lineage>
</organism>